<proteinExistence type="inferred from homology"/>
<feature type="domain" description="Ketopantoate reductase C-terminal" evidence="11">
    <location>
        <begin position="175"/>
        <end position="315"/>
    </location>
</feature>
<evidence type="ECO:0000256" key="8">
    <source>
        <dbReference type="ARBA" id="ARBA00048793"/>
    </source>
</evidence>
<dbReference type="EMBL" id="QZKU01000091">
    <property type="protein sequence ID" value="RJP19377.1"/>
    <property type="molecule type" value="Genomic_DNA"/>
</dbReference>
<dbReference type="InterPro" id="IPR036291">
    <property type="entry name" value="NAD(P)-bd_dom_sf"/>
</dbReference>
<dbReference type="Pfam" id="PF02558">
    <property type="entry name" value="ApbA"/>
    <property type="match status" value="1"/>
</dbReference>
<keyword evidence="6 9" id="KW-0560">Oxidoreductase</keyword>
<dbReference type="GO" id="GO:0005737">
    <property type="term" value="C:cytoplasm"/>
    <property type="evidence" value="ECO:0007669"/>
    <property type="project" value="TreeGrafter"/>
</dbReference>
<comment type="pathway">
    <text evidence="1 9">Cofactor biosynthesis; (R)-pantothenate biosynthesis; (R)-pantoate from 3-methyl-2-oxobutanoate: step 2/2.</text>
</comment>
<comment type="similarity">
    <text evidence="2 9">Belongs to the ketopantoate reductase family.</text>
</comment>
<sequence length="334" mass="35865">MDITIFGAGALGSICGAYLTRAGRNVTLVEPFKEHRERIRKGALIDGVRGEMIVPLNAVEAKDLSGPLDLVLLTVKTPYTMNALNDIKPYVGPDTLIVTLLNGISEDTIASVFGPERVLGCVVGWGATNAGPGHLTQTSEGKFTLGELDGRITERLKSVKGVLDDIVETLLTDNLYGHRWSKLSINCLIAGCGTLGQTVGEALAPERNKKVFARLVAEVIRTAEACGVNVEKFEGVVDPTIFTATDEESIERSMQILDMMAAVAGNIYPGPLQDIEKGLKTEVDYITGYCVDRALEKRVSVPINAKVREIIKQMETGEVIPSPDNIAILESAAG</sequence>
<evidence type="ECO:0000256" key="2">
    <source>
        <dbReference type="ARBA" id="ARBA00007870"/>
    </source>
</evidence>
<dbReference type="Gene3D" id="1.10.1040.10">
    <property type="entry name" value="N-(1-d-carboxylethyl)-l-norvaline Dehydrogenase, domain 2"/>
    <property type="match status" value="1"/>
</dbReference>
<evidence type="ECO:0000256" key="1">
    <source>
        <dbReference type="ARBA" id="ARBA00004994"/>
    </source>
</evidence>
<dbReference type="InterPro" id="IPR051402">
    <property type="entry name" value="KPR-Related"/>
</dbReference>
<feature type="domain" description="Ketopantoate reductase N-terminal" evidence="10">
    <location>
        <begin position="3"/>
        <end position="149"/>
    </location>
</feature>
<dbReference type="UniPathway" id="UPA00028">
    <property type="reaction ID" value="UER00004"/>
</dbReference>
<gene>
    <name evidence="12" type="ORF">C4520_13080</name>
</gene>
<dbReference type="InterPro" id="IPR003710">
    <property type="entry name" value="ApbA"/>
</dbReference>
<dbReference type="GO" id="GO:0008677">
    <property type="term" value="F:2-dehydropantoate 2-reductase activity"/>
    <property type="evidence" value="ECO:0007669"/>
    <property type="project" value="UniProtKB-EC"/>
</dbReference>
<evidence type="ECO:0000256" key="9">
    <source>
        <dbReference type="RuleBase" id="RU362068"/>
    </source>
</evidence>
<protein>
    <recommendedName>
        <fullName evidence="4 9">2-dehydropantoate 2-reductase</fullName>
        <ecNumber evidence="3 9">1.1.1.169</ecNumber>
    </recommendedName>
    <alternativeName>
        <fullName evidence="7 9">Ketopantoate reductase</fullName>
    </alternativeName>
</protein>
<dbReference type="InterPro" id="IPR013328">
    <property type="entry name" value="6PGD_dom2"/>
</dbReference>
<evidence type="ECO:0000259" key="11">
    <source>
        <dbReference type="Pfam" id="PF08546"/>
    </source>
</evidence>
<dbReference type="SUPFAM" id="SSF48179">
    <property type="entry name" value="6-phosphogluconate dehydrogenase C-terminal domain-like"/>
    <property type="match status" value="1"/>
</dbReference>
<dbReference type="NCBIfam" id="TIGR00745">
    <property type="entry name" value="apbA_panE"/>
    <property type="match status" value="1"/>
</dbReference>
<organism evidence="12 13">
    <name type="scientific">Abyssobacteria bacterium (strain SURF_5)</name>
    <dbReference type="NCBI Taxonomy" id="2093360"/>
    <lineage>
        <taxon>Bacteria</taxon>
        <taxon>Pseudomonadati</taxon>
        <taxon>Candidatus Hydrogenedentota</taxon>
        <taxon>Candidatus Abyssobacteria</taxon>
    </lineage>
</organism>
<comment type="catalytic activity">
    <reaction evidence="8 9">
        <text>(R)-pantoate + NADP(+) = 2-dehydropantoate + NADPH + H(+)</text>
        <dbReference type="Rhea" id="RHEA:16233"/>
        <dbReference type="ChEBI" id="CHEBI:11561"/>
        <dbReference type="ChEBI" id="CHEBI:15378"/>
        <dbReference type="ChEBI" id="CHEBI:15980"/>
        <dbReference type="ChEBI" id="CHEBI:57783"/>
        <dbReference type="ChEBI" id="CHEBI:58349"/>
        <dbReference type="EC" id="1.1.1.169"/>
    </reaction>
</comment>
<evidence type="ECO:0000313" key="13">
    <source>
        <dbReference type="Proteomes" id="UP000265882"/>
    </source>
</evidence>
<evidence type="ECO:0000256" key="7">
    <source>
        <dbReference type="ARBA" id="ARBA00032024"/>
    </source>
</evidence>
<dbReference type="GO" id="GO:0015940">
    <property type="term" value="P:pantothenate biosynthetic process"/>
    <property type="evidence" value="ECO:0007669"/>
    <property type="project" value="UniProtKB-UniPathway"/>
</dbReference>
<dbReference type="PANTHER" id="PTHR21708:SF26">
    <property type="entry name" value="2-DEHYDROPANTOATE 2-REDUCTASE"/>
    <property type="match status" value="1"/>
</dbReference>
<evidence type="ECO:0000256" key="5">
    <source>
        <dbReference type="ARBA" id="ARBA00022857"/>
    </source>
</evidence>
<name>A0A3A4NF96_ABYX5</name>
<dbReference type="AlphaFoldDB" id="A0A3A4NF96"/>
<keyword evidence="5 9" id="KW-0521">NADP</keyword>
<evidence type="ECO:0000259" key="10">
    <source>
        <dbReference type="Pfam" id="PF02558"/>
    </source>
</evidence>
<dbReference type="EC" id="1.1.1.169" evidence="3 9"/>
<comment type="function">
    <text evidence="9">Catalyzes the NADPH-dependent reduction of ketopantoate into pantoic acid.</text>
</comment>
<reference evidence="12 13" key="1">
    <citation type="journal article" date="2017" name="ISME J.">
        <title>Energy and carbon metabolisms in a deep terrestrial subsurface fluid microbial community.</title>
        <authorList>
            <person name="Momper L."/>
            <person name="Jungbluth S.P."/>
            <person name="Lee M.D."/>
            <person name="Amend J.P."/>
        </authorList>
    </citation>
    <scope>NUCLEOTIDE SEQUENCE [LARGE SCALE GENOMIC DNA]</scope>
    <source>
        <strain evidence="12">SURF_5</strain>
    </source>
</reference>
<dbReference type="Proteomes" id="UP000265882">
    <property type="component" value="Unassembled WGS sequence"/>
</dbReference>
<dbReference type="InterPro" id="IPR013332">
    <property type="entry name" value="KPR_N"/>
</dbReference>
<dbReference type="Pfam" id="PF08546">
    <property type="entry name" value="ApbA_C"/>
    <property type="match status" value="1"/>
</dbReference>
<dbReference type="Gene3D" id="3.40.50.720">
    <property type="entry name" value="NAD(P)-binding Rossmann-like Domain"/>
    <property type="match status" value="1"/>
</dbReference>
<dbReference type="PANTHER" id="PTHR21708">
    <property type="entry name" value="PROBABLE 2-DEHYDROPANTOATE 2-REDUCTASE"/>
    <property type="match status" value="1"/>
</dbReference>
<evidence type="ECO:0000313" key="12">
    <source>
        <dbReference type="EMBL" id="RJP19377.1"/>
    </source>
</evidence>
<comment type="caution">
    <text evidence="12">The sequence shown here is derived from an EMBL/GenBank/DDBJ whole genome shotgun (WGS) entry which is preliminary data.</text>
</comment>
<evidence type="ECO:0000256" key="3">
    <source>
        <dbReference type="ARBA" id="ARBA00013014"/>
    </source>
</evidence>
<evidence type="ECO:0000256" key="6">
    <source>
        <dbReference type="ARBA" id="ARBA00023002"/>
    </source>
</evidence>
<dbReference type="InterPro" id="IPR013752">
    <property type="entry name" value="KPA_reductase"/>
</dbReference>
<accession>A0A3A4NF96</accession>
<dbReference type="SUPFAM" id="SSF51735">
    <property type="entry name" value="NAD(P)-binding Rossmann-fold domains"/>
    <property type="match status" value="1"/>
</dbReference>
<dbReference type="InterPro" id="IPR008927">
    <property type="entry name" value="6-PGluconate_DH-like_C_sf"/>
</dbReference>
<evidence type="ECO:0000256" key="4">
    <source>
        <dbReference type="ARBA" id="ARBA00019465"/>
    </source>
</evidence>
<keyword evidence="9" id="KW-0566">Pantothenate biosynthesis</keyword>